<protein>
    <submittedName>
        <fullName evidence="1">Uncharacterized protein</fullName>
    </submittedName>
</protein>
<reference evidence="1" key="1">
    <citation type="submission" date="2006-10" db="EMBL/GenBank/DDBJ databases">
        <title>Complete sequence of Solibacter usitatus Ellin6076.</title>
        <authorList>
            <consortium name="US DOE Joint Genome Institute"/>
            <person name="Copeland A."/>
            <person name="Lucas S."/>
            <person name="Lapidus A."/>
            <person name="Barry K."/>
            <person name="Detter J.C."/>
            <person name="Glavina del Rio T."/>
            <person name="Hammon N."/>
            <person name="Israni S."/>
            <person name="Dalin E."/>
            <person name="Tice H."/>
            <person name="Pitluck S."/>
            <person name="Thompson L.S."/>
            <person name="Brettin T."/>
            <person name="Bruce D."/>
            <person name="Han C."/>
            <person name="Tapia R."/>
            <person name="Gilna P."/>
            <person name="Schmutz J."/>
            <person name="Larimer F."/>
            <person name="Land M."/>
            <person name="Hauser L."/>
            <person name="Kyrpides N."/>
            <person name="Mikhailova N."/>
            <person name="Janssen P.H."/>
            <person name="Kuske C.R."/>
            <person name="Richardson P."/>
        </authorList>
    </citation>
    <scope>NUCLEOTIDE SEQUENCE</scope>
    <source>
        <strain evidence="1">Ellin6076</strain>
    </source>
</reference>
<proteinExistence type="predicted"/>
<dbReference type="HOGENOM" id="CLU_2345186_0_0_0"/>
<gene>
    <name evidence="1" type="ordered locus">Acid_6039</name>
</gene>
<dbReference type="KEGG" id="sus:Acid_6039"/>
<organism evidence="1">
    <name type="scientific">Solibacter usitatus (strain Ellin6076)</name>
    <dbReference type="NCBI Taxonomy" id="234267"/>
    <lineage>
        <taxon>Bacteria</taxon>
        <taxon>Pseudomonadati</taxon>
        <taxon>Acidobacteriota</taxon>
        <taxon>Terriglobia</taxon>
        <taxon>Bryobacterales</taxon>
        <taxon>Solibacteraceae</taxon>
        <taxon>Candidatus Solibacter</taxon>
    </lineage>
</organism>
<dbReference type="InParanoid" id="Q01TP6"/>
<accession>Q01TP6</accession>
<evidence type="ECO:0000313" key="1">
    <source>
        <dbReference type="EMBL" id="ABJ86974.1"/>
    </source>
</evidence>
<name>Q01TP6_SOLUE</name>
<dbReference type="AlphaFoldDB" id="Q01TP6"/>
<dbReference type="EMBL" id="CP000473">
    <property type="protein sequence ID" value="ABJ86974.1"/>
    <property type="molecule type" value="Genomic_DNA"/>
</dbReference>
<sequence>MCDGTGLVKYTVSAADISGMTDLERTNAELRAALILAGKRIVKLNFGRREDRVLPILRRVLREARTPRGKRRSQAGAGAYLAELVGRFVRTKRDVQP</sequence>